<name>M2MV18_BAUPA</name>
<dbReference type="HOGENOM" id="CLU_2346358_0_0_1"/>
<organism evidence="1 2">
    <name type="scientific">Baudoinia panamericana (strain UAMH 10762)</name>
    <name type="common">Angels' share fungus</name>
    <name type="synonym">Baudoinia compniacensis (strain UAMH 10762)</name>
    <dbReference type="NCBI Taxonomy" id="717646"/>
    <lineage>
        <taxon>Eukaryota</taxon>
        <taxon>Fungi</taxon>
        <taxon>Dikarya</taxon>
        <taxon>Ascomycota</taxon>
        <taxon>Pezizomycotina</taxon>
        <taxon>Dothideomycetes</taxon>
        <taxon>Dothideomycetidae</taxon>
        <taxon>Mycosphaerellales</taxon>
        <taxon>Teratosphaeriaceae</taxon>
        <taxon>Baudoinia</taxon>
    </lineage>
</organism>
<dbReference type="GeneID" id="19110865"/>
<sequence length="97" mass="10611">MPFETEPLAVREVSVLAAIIQVMDVNTISRTAAASLVSDQVVHLGSSPPFAARRNCVRAYGAVNEPTATEYVSLLRHIHRCLNRNSTTVPSGRRRPL</sequence>
<keyword evidence="2" id="KW-1185">Reference proteome</keyword>
<dbReference type="RefSeq" id="XP_007671981.1">
    <property type="nucleotide sequence ID" value="XM_007673791.1"/>
</dbReference>
<evidence type="ECO:0000313" key="1">
    <source>
        <dbReference type="EMBL" id="EMD00797.1"/>
    </source>
</evidence>
<dbReference type="EMBL" id="KB445550">
    <property type="protein sequence ID" value="EMD00797.1"/>
    <property type="molecule type" value="Genomic_DNA"/>
</dbReference>
<reference evidence="1 2" key="1">
    <citation type="journal article" date="2012" name="PLoS Pathog.">
        <title>Diverse lifestyles and strategies of plant pathogenesis encoded in the genomes of eighteen Dothideomycetes fungi.</title>
        <authorList>
            <person name="Ohm R.A."/>
            <person name="Feau N."/>
            <person name="Henrissat B."/>
            <person name="Schoch C.L."/>
            <person name="Horwitz B.A."/>
            <person name="Barry K.W."/>
            <person name="Condon B.J."/>
            <person name="Copeland A.C."/>
            <person name="Dhillon B."/>
            <person name="Glaser F."/>
            <person name="Hesse C.N."/>
            <person name="Kosti I."/>
            <person name="LaButti K."/>
            <person name="Lindquist E.A."/>
            <person name="Lucas S."/>
            <person name="Salamov A.A."/>
            <person name="Bradshaw R.E."/>
            <person name="Ciuffetti L."/>
            <person name="Hamelin R.C."/>
            <person name="Kema G.H.J."/>
            <person name="Lawrence C."/>
            <person name="Scott J.A."/>
            <person name="Spatafora J.W."/>
            <person name="Turgeon B.G."/>
            <person name="de Wit P.J.G.M."/>
            <person name="Zhong S."/>
            <person name="Goodwin S.B."/>
            <person name="Grigoriev I.V."/>
        </authorList>
    </citation>
    <scope>NUCLEOTIDE SEQUENCE [LARGE SCALE GENOMIC DNA]</scope>
    <source>
        <strain evidence="1 2">UAMH 10762</strain>
    </source>
</reference>
<protein>
    <submittedName>
        <fullName evidence="1">Uncharacterized protein</fullName>
    </submittedName>
</protein>
<dbReference type="KEGG" id="bcom:BAUCODRAFT_29165"/>
<dbReference type="AlphaFoldDB" id="M2MV18"/>
<accession>M2MV18</accession>
<proteinExistence type="predicted"/>
<dbReference type="Proteomes" id="UP000011761">
    <property type="component" value="Unassembled WGS sequence"/>
</dbReference>
<evidence type="ECO:0000313" key="2">
    <source>
        <dbReference type="Proteomes" id="UP000011761"/>
    </source>
</evidence>
<gene>
    <name evidence="1" type="ORF">BAUCODRAFT_29165</name>
</gene>